<evidence type="ECO:0000313" key="2">
    <source>
        <dbReference type="Proteomes" id="UP000789920"/>
    </source>
</evidence>
<accession>A0ACA9RDK1</accession>
<organism evidence="1 2">
    <name type="scientific">Racocetra persica</name>
    <dbReference type="NCBI Taxonomy" id="160502"/>
    <lineage>
        <taxon>Eukaryota</taxon>
        <taxon>Fungi</taxon>
        <taxon>Fungi incertae sedis</taxon>
        <taxon>Mucoromycota</taxon>
        <taxon>Glomeromycotina</taxon>
        <taxon>Glomeromycetes</taxon>
        <taxon>Diversisporales</taxon>
        <taxon>Gigasporaceae</taxon>
        <taxon>Racocetra</taxon>
    </lineage>
</organism>
<gene>
    <name evidence="1" type="ORF">RPERSI_LOCUS18723</name>
</gene>
<protein>
    <submittedName>
        <fullName evidence="1">26949_t:CDS:1</fullName>
    </submittedName>
</protein>
<reference evidence="1" key="1">
    <citation type="submission" date="2021-06" db="EMBL/GenBank/DDBJ databases">
        <authorList>
            <person name="Kallberg Y."/>
            <person name="Tangrot J."/>
            <person name="Rosling A."/>
        </authorList>
    </citation>
    <scope>NUCLEOTIDE SEQUENCE</scope>
    <source>
        <strain evidence="1">MA461A</strain>
    </source>
</reference>
<comment type="caution">
    <text evidence="1">The sequence shown here is derived from an EMBL/GenBank/DDBJ whole genome shotgun (WGS) entry which is preliminary data.</text>
</comment>
<dbReference type="Proteomes" id="UP000789920">
    <property type="component" value="Unassembled WGS sequence"/>
</dbReference>
<dbReference type="EMBL" id="CAJVQC010050090">
    <property type="protein sequence ID" value="CAG8788521.1"/>
    <property type="molecule type" value="Genomic_DNA"/>
</dbReference>
<feature type="non-terminal residue" evidence="1">
    <location>
        <position position="1"/>
    </location>
</feature>
<name>A0ACA9RDK1_9GLOM</name>
<sequence>FRNERIMDLIVKELTNELKLALTRSKAMKKLKNEKNLALLPNRLSNEQQQEIVCHKSTDDDGLAVRNTEFYCQYKEIEEEFNRVLTTARCDAKLLSCQTHPRAFYTTEIPADNQSTEKHQASRPVETVSIPLDESIEIDHQEQTPQIIHNPPKNS</sequence>
<keyword evidence="2" id="KW-1185">Reference proteome</keyword>
<proteinExistence type="predicted"/>
<evidence type="ECO:0000313" key="1">
    <source>
        <dbReference type="EMBL" id="CAG8788521.1"/>
    </source>
</evidence>